<dbReference type="Gene3D" id="3.40.140.10">
    <property type="entry name" value="Cytidine Deaminase, domain 2"/>
    <property type="match status" value="1"/>
</dbReference>
<keyword evidence="1" id="KW-0479">Metal-binding</keyword>
<gene>
    <name evidence="4" type="ORF">ASZ90_004158</name>
</gene>
<dbReference type="PROSITE" id="PS51747">
    <property type="entry name" value="CYT_DCMP_DEAMINASES_2"/>
    <property type="match status" value="1"/>
</dbReference>
<dbReference type="PROSITE" id="PS00903">
    <property type="entry name" value="CYT_DCMP_DEAMINASES_1"/>
    <property type="match status" value="1"/>
</dbReference>
<dbReference type="CDD" id="cd01285">
    <property type="entry name" value="nucleoside_deaminase"/>
    <property type="match status" value="1"/>
</dbReference>
<dbReference type="EMBL" id="LNQE01000557">
    <property type="protein sequence ID" value="KUG26007.1"/>
    <property type="molecule type" value="Genomic_DNA"/>
</dbReference>
<reference evidence="4" key="1">
    <citation type="journal article" date="2015" name="Proc. Natl. Acad. Sci. U.S.A.">
        <title>Networks of energetic and metabolic interactions define dynamics in microbial communities.</title>
        <authorList>
            <person name="Embree M."/>
            <person name="Liu J.K."/>
            <person name="Al-Bassam M.M."/>
            <person name="Zengler K."/>
        </authorList>
    </citation>
    <scope>NUCLEOTIDE SEQUENCE</scope>
</reference>
<dbReference type="PANTHER" id="PTHR11079:SF162">
    <property type="entry name" value="RIBOFLAVIN BIOSYNTHESIS PROTEIN PYRD, CHLOROPLASTIC"/>
    <property type="match status" value="1"/>
</dbReference>
<evidence type="ECO:0000256" key="2">
    <source>
        <dbReference type="ARBA" id="ARBA00022833"/>
    </source>
</evidence>
<dbReference type="InterPro" id="IPR016193">
    <property type="entry name" value="Cytidine_deaminase-like"/>
</dbReference>
<evidence type="ECO:0000256" key="1">
    <source>
        <dbReference type="ARBA" id="ARBA00022723"/>
    </source>
</evidence>
<dbReference type="SUPFAM" id="SSF53927">
    <property type="entry name" value="Cytidine deaminase-like"/>
    <property type="match status" value="1"/>
</dbReference>
<comment type="caution">
    <text evidence="4">The sequence shown here is derived from an EMBL/GenBank/DDBJ whole genome shotgun (WGS) entry which is preliminary data.</text>
</comment>
<accession>A0A0W8FYJ9</accession>
<dbReference type="AlphaFoldDB" id="A0A0W8FYJ9"/>
<dbReference type="GO" id="GO:0008270">
    <property type="term" value="F:zinc ion binding"/>
    <property type="evidence" value="ECO:0007669"/>
    <property type="project" value="InterPro"/>
</dbReference>
<dbReference type="PANTHER" id="PTHR11079">
    <property type="entry name" value="CYTOSINE DEAMINASE FAMILY MEMBER"/>
    <property type="match status" value="1"/>
</dbReference>
<dbReference type="InterPro" id="IPR002125">
    <property type="entry name" value="CMP_dCMP_dom"/>
</dbReference>
<evidence type="ECO:0000313" key="4">
    <source>
        <dbReference type="EMBL" id="KUG26007.1"/>
    </source>
</evidence>
<dbReference type="InterPro" id="IPR016192">
    <property type="entry name" value="APOBEC/CMP_deaminase_Zn-bd"/>
</dbReference>
<proteinExistence type="predicted"/>
<sequence length="183" mass="20391">MITSKTIEIPEWVKEINSKIILETNEAKMNFVLDLAIKNIEMKTGGPFAAAVFNKSTNELVSIGLNVVVENNCSVAHAEVVAIINAEEKLNNYRLDDTEYILISSAQPCVMCNGALLWSGITTLVFGATKDDVEEIVGFDEGPIHPHWIEEFKNRGIKVLGKILHDKSRQVLQLYKDSEGILY</sequence>
<dbReference type="Pfam" id="PF00383">
    <property type="entry name" value="dCMP_cyt_deam_1"/>
    <property type="match status" value="1"/>
</dbReference>
<name>A0A0W8FYJ9_9ZZZZ</name>
<keyword evidence="2" id="KW-0862">Zinc</keyword>
<evidence type="ECO:0000259" key="3">
    <source>
        <dbReference type="PROSITE" id="PS51747"/>
    </source>
</evidence>
<protein>
    <submittedName>
        <fullName evidence="4">Cytidine and deoxycytidylate deaminase family protein</fullName>
    </submittedName>
</protein>
<dbReference type="GO" id="GO:0016787">
    <property type="term" value="F:hydrolase activity"/>
    <property type="evidence" value="ECO:0007669"/>
    <property type="project" value="InterPro"/>
</dbReference>
<organism evidence="4">
    <name type="scientific">hydrocarbon metagenome</name>
    <dbReference type="NCBI Taxonomy" id="938273"/>
    <lineage>
        <taxon>unclassified sequences</taxon>
        <taxon>metagenomes</taxon>
        <taxon>ecological metagenomes</taxon>
    </lineage>
</organism>
<feature type="domain" description="CMP/dCMP-type deaminase" evidence="3">
    <location>
        <begin position="23"/>
        <end position="159"/>
    </location>
</feature>